<dbReference type="Proteomes" id="UP000216451">
    <property type="component" value="Unassembled WGS sequence"/>
</dbReference>
<comment type="caution">
    <text evidence="1">The sequence shown here is derived from an EMBL/GenBank/DDBJ whole genome shotgun (WGS) entry which is preliminary data.</text>
</comment>
<accession>A0A261G2B8</accession>
<name>A0A261G2B8_9BIFI</name>
<evidence type="ECO:0000313" key="1">
    <source>
        <dbReference type="EMBL" id="OZG65528.1"/>
    </source>
</evidence>
<evidence type="ECO:0000313" key="2">
    <source>
        <dbReference type="Proteomes" id="UP000216451"/>
    </source>
</evidence>
<sequence length="315" mass="35196">MSSKANILAVAQAKQQHPANSDQAKTIEPVHKTYKFPTPQDDEPTLWPEIRTIIETSIRDNPRNRQVELGPSELGTDSLHTLAAKLAGWPQQQSVGWLPYIGTAVHAQFEQLFPTLNPQGFDEDREGKRFETEKRVTVGHLNGLYGGYKVSGSIDLYDRKNATTIDWKIVGQTTLCNVKANGISQQYAVQASLYGLGLANEEQPISRSAIYFLPRNSVSLNDALPWEHQWDPQPGKWALARAQLTVNIMDIIEQSDGPEVRDAWISLLPPSPTHDFSDGTWPDDDPLGINEPNTSLVPDKWKQLIPLLEATYPNK</sequence>
<organism evidence="1 2">
    <name type="scientific">Bifidobacterium aquikefiri</name>
    <dbReference type="NCBI Taxonomy" id="1653207"/>
    <lineage>
        <taxon>Bacteria</taxon>
        <taxon>Bacillati</taxon>
        <taxon>Actinomycetota</taxon>
        <taxon>Actinomycetes</taxon>
        <taxon>Bifidobacteriales</taxon>
        <taxon>Bifidobacteriaceae</taxon>
        <taxon>Bifidobacterium</taxon>
    </lineage>
</organism>
<dbReference type="GeneID" id="98296366"/>
<dbReference type="Gene3D" id="3.90.320.10">
    <property type="match status" value="1"/>
</dbReference>
<dbReference type="RefSeq" id="WP_094694742.1">
    <property type="nucleotide sequence ID" value="NZ_JBDNSV010000003.1"/>
</dbReference>
<gene>
    <name evidence="1" type="ORF">BAQU_1711</name>
</gene>
<proteinExistence type="predicted"/>
<dbReference type="InterPro" id="IPR011604">
    <property type="entry name" value="PDDEXK-like_dom_sf"/>
</dbReference>
<dbReference type="EMBL" id="MWXA01000008">
    <property type="protein sequence ID" value="OZG65528.1"/>
    <property type="molecule type" value="Genomic_DNA"/>
</dbReference>
<dbReference type="AlphaFoldDB" id="A0A261G2B8"/>
<keyword evidence="2" id="KW-1185">Reference proteome</keyword>
<dbReference type="OrthoDB" id="5140755at2"/>
<reference evidence="1 2" key="1">
    <citation type="journal article" date="2017" name="BMC Genomics">
        <title>Comparative genomic and phylogenomic analyses of the Bifidobacteriaceae family.</title>
        <authorList>
            <person name="Lugli G.A."/>
            <person name="Milani C."/>
            <person name="Turroni F."/>
            <person name="Duranti S."/>
            <person name="Mancabelli L."/>
            <person name="Mangifesta M."/>
            <person name="Ferrario C."/>
            <person name="Modesto M."/>
            <person name="Mattarelli P."/>
            <person name="Jiri K."/>
            <person name="van Sinderen D."/>
            <person name="Ventura M."/>
        </authorList>
    </citation>
    <scope>NUCLEOTIDE SEQUENCE [LARGE SCALE GENOMIC DNA]</scope>
    <source>
        <strain evidence="1 2">LMG 28769</strain>
    </source>
</reference>
<protein>
    <submittedName>
        <fullName evidence="1">Uncharacterized protein</fullName>
    </submittedName>
</protein>